<dbReference type="Gene3D" id="2.160.20.80">
    <property type="entry name" value="E3 ubiquitin-protein ligase SopA"/>
    <property type="match status" value="1"/>
</dbReference>
<dbReference type="AlphaFoldDB" id="A0A1H3F982"/>
<sequence>MTDVNFAMCDKLIFEVHFKDCILDFSKFYALKMKGTTFTNTSLVAVDFMSTNLTEVLFSNCDLYRSEFEKAIADKADLNTKQ</sequence>
<dbReference type="STRING" id="229203.SAMN05444338_11724"/>
<dbReference type="EMBL" id="FNMV01000017">
    <property type="protein sequence ID" value="SDX87532.1"/>
    <property type="molecule type" value="Genomic_DNA"/>
</dbReference>
<accession>A0A1H3F982</accession>
<organism evidence="1 2">
    <name type="scientific">Flavobacterium degerlachei</name>
    <dbReference type="NCBI Taxonomy" id="229203"/>
    <lineage>
        <taxon>Bacteria</taxon>
        <taxon>Pseudomonadati</taxon>
        <taxon>Bacteroidota</taxon>
        <taxon>Flavobacteriia</taxon>
        <taxon>Flavobacteriales</taxon>
        <taxon>Flavobacteriaceae</taxon>
        <taxon>Flavobacterium</taxon>
    </lineage>
</organism>
<dbReference type="Pfam" id="PF13599">
    <property type="entry name" value="Pentapeptide_4"/>
    <property type="match status" value="1"/>
</dbReference>
<keyword evidence="2" id="KW-1185">Reference proteome</keyword>
<dbReference type="SUPFAM" id="SSF141571">
    <property type="entry name" value="Pentapeptide repeat-like"/>
    <property type="match status" value="1"/>
</dbReference>
<proteinExistence type="predicted"/>
<gene>
    <name evidence="1" type="ORF">SAMN05444338_11724</name>
</gene>
<dbReference type="Proteomes" id="UP000198569">
    <property type="component" value="Unassembled WGS sequence"/>
</dbReference>
<protein>
    <submittedName>
        <fullName evidence="1">Pentapeptide repeat-containing protein</fullName>
    </submittedName>
</protein>
<dbReference type="InterPro" id="IPR001646">
    <property type="entry name" value="5peptide_repeat"/>
</dbReference>
<name>A0A1H3F982_9FLAO</name>
<reference evidence="2" key="1">
    <citation type="submission" date="2016-10" db="EMBL/GenBank/DDBJ databases">
        <authorList>
            <person name="Varghese N."/>
            <person name="Submissions S."/>
        </authorList>
    </citation>
    <scope>NUCLEOTIDE SEQUENCE [LARGE SCALE GENOMIC DNA]</scope>
    <source>
        <strain evidence="2">DSM 15718</strain>
    </source>
</reference>
<evidence type="ECO:0000313" key="1">
    <source>
        <dbReference type="EMBL" id="SDX87532.1"/>
    </source>
</evidence>
<evidence type="ECO:0000313" key="2">
    <source>
        <dbReference type="Proteomes" id="UP000198569"/>
    </source>
</evidence>